<protein>
    <submittedName>
        <fullName evidence="3">Glycosyltransferase family 2 protein</fullName>
    </submittedName>
</protein>
<reference evidence="3 4" key="1">
    <citation type="submission" date="2018-09" db="EMBL/GenBank/DDBJ databases">
        <title>Paenibacillus aracenensis nov. sp. isolated from a cave in southern Spain.</title>
        <authorList>
            <person name="Jurado V."/>
            <person name="Gutierrez-Patricio S."/>
            <person name="Gonzalez-Pimentel J.L."/>
            <person name="Miller A.Z."/>
            <person name="Laiz L."/>
            <person name="Saiz-Jimenez C."/>
        </authorList>
    </citation>
    <scope>NUCLEOTIDE SEQUENCE [LARGE SCALE GENOMIC DNA]</scope>
    <source>
        <strain evidence="3 4">DSM 22867</strain>
    </source>
</reference>
<comment type="caution">
    <text evidence="3">The sequence shown here is derived from an EMBL/GenBank/DDBJ whole genome shotgun (WGS) entry which is preliminary data.</text>
</comment>
<evidence type="ECO:0000259" key="2">
    <source>
        <dbReference type="Pfam" id="PF00535"/>
    </source>
</evidence>
<dbReference type="Proteomes" id="UP000266482">
    <property type="component" value="Unassembled WGS sequence"/>
</dbReference>
<proteinExistence type="inferred from homology"/>
<dbReference type="PANTHER" id="PTHR43685:SF11">
    <property type="entry name" value="GLYCOSYLTRANSFERASE TAGX-RELATED"/>
    <property type="match status" value="1"/>
</dbReference>
<evidence type="ECO:0000313" key="3">
    <source>
        <dbReference type="EMBL" id="RIX52622.1"/>
    </source>
</evidence>
<dbReference type="PANTHER" id="PTHR43685">
    <property type="entry name" value="GLYCOSYLTRANSFERASE"/>
    <property type="match status" value="1"/>
</dbReference>
<evidence type="ECO:0000313" key="4">
    <source>
        <dbReference type="Proteomes" id="UP000266482"/>
    </source>
</evidence>
<dbReference type="SUPFAM" id="SSF53448">
    <property type="entry name" value="Nucleotide-diphospho-sugar transferases"/>
    <property type="match status" value="1"/>
</dbReference>
<keyword evidence="3" id="KW-0808">Transferase</keyword>
<dbReference type="Pfam" id="PF00535">
    <property type="entry name" value="Glycos_transf_2"/>
    <property type="match status" value="1"/>
</dbReference>
<dbReference type="InterPro" id="IPR029044">
    <property type="entry name" value="Nucleotide-diphossugar_trans"/>
</dbReference>
<dbReference type="CDD" id="cd00761">
    <property type="entry name" value="Glyco_tranf_GTA_type"/>
    <property type="match status" value="1"/>
</dbReference>
<keyword evidence="4" id="KW-1185">Reference proteome</keyword>
<organism evidence="3 4">
    <name type="scientific">Paenibacillus nanensis</name>
    <dbReference type="NCBI Taxonomy" id="393251"/>
    <lineage>
        <taxon>Bacteria</taxon>
        <taxon>Bacillati</taxon>
        <taxon>Bacillota</taxon>
        <taxon>Bacilli</taxon>
        <taxon>Bacillales</taxon>
        <taxon>Paenibacillaceae</taxon>
        <taxon>Paenibacillus</taxon>
    </lineage>
</organism>
<feature type="domain" description="Glycosyltransferase 2-like" evidence="2">
    <location>
        <begin position="11"/>
        <end position="143"/>
    </location>
</feature>
<dbReference type="InterPro" id="IPR001173">
    <property type="entry name" value="Glyco_trans_2-like"/>
</dbReference>
<name>A0A3A1UZL3_9BACL</name>
<dbReference type="InterPro" id="IPR050834">
    <property type="entry name" value="Glycosyltransf_2"/>
</dbReference>
<accession>A0A3A1UZL3</accession>
<evidence type="ECO:0000256" key="1">
    <source>
        <dbReference type="ARBA" id="ARBA00006739"/>
    </source>
</evidence>
<dbReference type="EMBL" id="QXQA01000006">
    <property type="protein sequence ID" value="RIX52622.1"/>
    <property type="molecule type" value="Genomic_DNA"/>
</dbReference>
<dbReference type="GO" id="GO:0016740">
    <property type="term" value="F:transferase activity"/>
    <property type="evidence" value="ECO:0007669"/>
    <property type="project" value="UniProtKB-KW"/>
</dbReference>
<comment type="similarity">
    <text evidence="1">Belongs to the glycosyltransferase 2 family.</text>
</comment>
<dbReference type="AlphaFoldDB" id="A0A3A1UZL3"/>
<dbReference type="Gene3D" id="3.90.550.10">
    <property type="entry name" value="Spore Coat Polysaccharide Biosynthesis Protein SpsA, Chain A"/>
    <property type="match status" value="1"/>
</dbReference>
<gene>
    <name evidence="3" type="ORF">D3P08_11400</name>
</gene>
<sequence length="357" mass="40832">MGCLPVTKIGVIVPVYNAGRKLHRCIRSIQAQTYKDWSLLLINDGSTDDSLRICEAYSREDSRIRVHSQPRSGSIAARRKGIELSDSPFLTFVDADDWVDRSMLERLSGATAISNADIAVSNVYRVLGGSGWIRKSYGDHFFQEEKVITGDEIRSEIVPAFLHGHPFPAQFHGKLYKRDLLLASGGYLARIQFFGDDLYCNVEMFLKAQAVHLLPERLYYYRAGGFTSRYLPSLFTDMINGYRIQKEVIADYYYEERNDHASGTRVMLLHTLQTCLKNLFESSYSKDERLRIIRQYCESPEVRECIGDESAAGHFAPSYIRAIQSSNCRFLYQLGKKDYLRSLPKKVLVNAFTKMTF</sequence>